<dbReference type="GO" id="GO:0005886">
    <property type="term" value="C:plasma membrane"/>
    <property type="evidence" value="ECO:0007669"/>
    <property type="project" value="UniProtKB-SubCell"/>
</dbReference>
<evidence type="ECO:0000256" key="9">
    <source>
        <dbReference type="ARBA" id="ARBA00023224"/>
    </source>
</evidence>
<protein>
    <recommendedName>
        <fullName evidence="17">Methyl-accepting chemotaxis protein</fullName>
    </recommendedName>
</protein>
<feature type="transmembrane region" description="Helical" evidence="12">
    <location>
        <begin position="182"/>
        <end position="204"/>
    </location>
</feature>
<dbReference type="PROSITE" id="PS50885">
    <property type="entry name" value="HAMP"/>
    <property type="match status" value="1"/>
</dbReference>
<dbReference type="InterPro" id="IPR003660">
    <property type="entry name" value="HAMP_dom"/>
</dbReference>
<evidence type="ECO:0000313" key="15">
    <source>
        <dbReference type="EMBL" id="KMK14609.1"/>
    </source>
</evidence>
<comment type="caution">
    <text evidence="15">The sequence shown here is derived from an EMBL/GenBank/DDBJ whole genome shotgun (WGS) entry which is preliminary data.</text>
</comment>
<dbReference type="PROSITE" id="PS50111">
    <property type="entry name" value="CHEMOTAXIS_TRANSDUC_2"/>
    <property type="match status" value="1"/>
</dbReference>
<evidence type="ECO:0000256" key="10">
    <source>
        <dbReference type="ARBA" id="ARBA00029447"/>
    </source>
</evidence>
<keyword evidence="2" id="KW-1003">Cell membrane</keyword>
<proteinExistence type="inferred from homology"/>
<dbReference type="GO" id="GO:0006935">
    <property type="term" value="P:chemotaxis"/>
    <property type="evidence" value="ECO:0007669"/>
    <property type="project" value="UniProtKB-KW"/>
</dbReference>
<sequence>MKSLKISALIKVILMALCITIVVISVYGLKSMYTVASSFDKIQTLTTNIRNLSQATRILNNAKGDINSVNNDPDVPKAVMEAKAANIKVNLDKARVFQRKFMDSPNTTVETGKLGDVINAAFNGVLENYAANMHALETYNNRGFDNEQREKALDEAIMKYMDLNVKIQDEMSDSFDKDRESFLVTVSILLLIAVVFSLISYLLIKKNIFDRLKIASTALDKIGEGDLCHEFDVGSPNEIGLMLQSLKRMQSSITKIITAVRSASDQINLNSEEIESSNHALASRTEEQASALQQTAASMEEIKTTVSNNAENARQANGLSQQARAAADNGSTVMSSVVSTMDKISQSARKISEINSVIDGIANQTNILALNAAVEAARAGEQGRGFSVVATEVRNLAKRSADAAKEISHLINESVKNVDDGARLIADAGKSMDEIVSSVTHVSNIMQEITHASDEQNTGVGQVAMAINEMDLATQQNAAMVEESAAITENMSSNARNLFDTVSVFTINVAEHGTASVQSRRAPTVAASGVKAVKEKEAPKMRRPAAVEEEWTEF</sequence>
<evidence type="ECO:0000256" key="8">
    <source>
        <dbReference type="ARBA" id="ARBA00023136"/>
    </source>
</evidence>
<dbReference type="GO" id="GO:0007165">
    <property type="term" value="P:signal transduction"/>
    <property type="evidence" value="ECO:0007669"/>
    <property type="project" value="UniProtKB-KW"/>
</dbReference>
<evidence type="ECO:0000259" key="14">
    <source>
        <dbReference type="PROSITE" id="PS50885"/>
    </source>
</evidence>
<dbReference type="Proteomes" id="UP000036196">
    <property type="component" value="Unassembled WGS sequence"/>
</dbReference>
<dbReference type="RefSeq" id="WP_072064812.1">
    <property type="nucleotide sequence ID" value="NZ_LDZF01000006.1"/>
</dbReference>
<evidence type="ECO:0000256" key="1">
    <source>
        <dbReference type="ARBA" id="ARBA00004429"/>
    </source>
</evidence>
<keyword evidence="9 11" id="KW-0807">Transducer</keyword>
<feature type="domain" description="HAMP" evidence="14">
    <location>
        <begin position="206"/>
        <end position="258"/>
    </location>
</feature>
<dbReference type="Gene3D" id="1.10.287.950">
    <property type="entry name" value="Methyl-accepting chemotaxis protein"/>
    <property type="match status" value="1"/>
</dbReference>
<dbReference type="Pfam" id="PF00015">
    <property type="entry name" value="MCPsignal"/>
    <property type="match status" value="1"/>
</dbReference>
<dbReference type="Pfam" id="PF02203">
    <property type="entry name" value="TarH"/>
    <property type="match status" value="1"/>
</dbReference>
<dbReference type="InterPro" id="IPR004090">
    <property type="entry name" value="Chemotax_Me-accpt_rcpt"/>
</dbReference>
<dbReference type="CDD" id="cd11386">
    <property type="entry name" value="MCP_signal"/>
    <property type="match status" value="1"/>
</dbReference>
<dbReference type="STRING" id="61647.LG71_25940"/>
<dbReference type="SUPFAM" id="SSF58104">
    <property type="entry name" value="Methyl-accepting chemotaxis protein (MCP) signaling domain"/>
    <property type="match status" value="1"/>
</dbReference>
<feature type="domain" description="Methyl-accepting transducer" evidence="13">
    <location>
        <begin position="263"/>
        <end position="492"/>
    </location>
</feature>
<gene>
    <name evidence="15" type="ORF">ABW06_07090</name>
</gene>
<dbReference type="Pfam" id="PF00672">
    <property type="entry name" value="HAMP"/>
    <property type="match status" value="1"/>
</dbReference>
<dbReference type="GO" id="GO:0004888">
    <property type="term" value="F:transmembrane signaling receptor activity"/>
    <property type="evidence" value="ECO:0007669"/>
    <property type="project" value="InterPro"/>
</dbReference>
<evidence type="ECO:0000256" key="12">
    <source>
        <dbReference type="SAM" id="Phobius"/>
    </source>
</evidence>
<evidence type="ECO:0000256" key="5">
    <source>
        <dbReference type="ARBA" id="ARBA00022519"/>
    </source>
</evidence>
<feature type="transmembrane region" description="Helical" evidence="12">
    <location>
        <begin position="12"/>
        <end position="29"/>
    </location>
</feature>
<comment type="similarity">
    <text evidence="10">Belongs to the methyl-accepting chemotaxis (MCP) protein family.</text>
</comment>
<reference evidence="15 16" key="1">
    <citation type="submission" date="2015-05" db="EMBL/GenBank/DDBJ databases">
        <title>Genome sequences of Pluralibacter gergoviae.</title>
        <authorList>
            <person name="Greninger A.L."/>
            <person name="Miller S."/>
        </authorList>
    </citation>
    <scope>NUCLEOTIDE SEQUENCE [LARGE SCALE GENOMIC DNA]</scope>
    <source>
        <strain evidence="15 16">JS81F13</strain>
    </source>
</reference>
<dbReference type="PANTHER" id="PTHR43531">
    <property type="entry name" value="PROTEIN ICFG"/>
    <property type="match status" value="1"/>
</dbReference>
<dbReference type="EMBL" id="LDZF01000006">
    <property type="protein sequence ID" value="KMK14609.1"/>
    <property type="molecule type" value="Genomic_DNA"/>
</dbReference>
<dbReference type="SMART" id="SM00283">
    <property type="entry name" value="MA"/>
    <property type="match status" value="1"/>
</dbReference>
<accession>A0A0J5M5L2</accession>
<evidence type="ECO:0000256" key="7">
    <source>
        <dbReference type="ARBA" id="ARBA00022989"/>
    </source>
</evidence>
<dbReference type="PANTHER" id="PTHR43531:SF14">
    <property type="entry name" value="METHYL-ACCEPTING CHEMOTAXIS PROTEIN I-RELATED"/>
    <property type="match status" value="1"/>
</dbReference>
<comment type="subcellular location">
    <subcellularLocation>
        <location evidence="1">Cell inner membrane</location>
        <topology evidence="1">Multi-pass membrane protein</topology>
    </subcellularLocation>
</comment>
<name>A0A0J5M5L2_PLUGE</name>
<keyword evidence="4" id="KW-0145">Chemotaxis</keyword>
<evidence type="ECO:0000256" key="11">
    <source>
        <dbReference type="PROSITE-ProRule" id="PRU00284"/>
    </source>
</evidence>
<dbReference type="InterPro" id="IPR004089">
    <property type="entry name" value="MCPsignal_dom"/>
</dbReference>
<keyword evidence="16" id="KW-1185">Reference proteome</keyword>
<evidence type="ECO:0000313" key="16">
    <source>
        <dbReference type="Proteomes" id="UP000036196"/>
    </source>
</evidence>
<evidence type="ECO:0000256" key="4">
    <source>
        <dbReference type="ARBA" id="ARBA00022500"/>
    </source>
</evidence>
<dbReference type="InterPro" id="IPR003122">
    <property type="entry name" value="Tar_rcpt_lig-bd"/>
</dbReference>
<dbReference type="FunFam" id="1.10.287.950:FF:000001">
    <property type="entry name" value="Methyl-accepting chemotaxis sensory transducer"/>
    <property type="match status" value="1"/>
</dbReference>
<dbReference type="CDD" id="cd06225">
    <property type="entry name" value="HAMP"/>
    <property type="match status" value="1"/>
</dbReference>
<keyword evidence="8 12" id="KW-0472">Membrane</keyword>
<evidence type="ECO:0008006" key="17">
    <source>
        <dbReference type="Google" id="ProtNLM"/>
    </source>
</evidence>
<organism evidence="15 16">
    <name type="scientific">Pluralibacter gergoviae</name>
    <name type="common">Enterobacter gergoviae</name>
    <dbReference type="NCBI Taxonomy" id="61647"/>
    <lineage>
        <taxon>Bacteria</taxon>
        <taxon>Pseudomonadati</taxon>
        <taxon>Pseudomonadota</taxon>
        <taxon>Gammaproteobacteria</taxon>
        <taxon>Enterobacterales</taxon>
        <taxon>Enterobacteriaceae</taxon>
        <taxon>Pluralibacter</taxon>
    </lineage>
</organism>
<evidence type="ECO:0000259" key="13">
    <source>
        <dbReference type="PROSITE" id="PS50111"/>
    </source>
</evidence>
<keyword evidence="3" id="KW-0488">Methylation</keyword>
<keyword evidence="7 12" id="KW-1133">Transmembrane helix</keyword>
<evidence type="ECO:0000256" key="6">
    <source>
        <dbReference type="ARBA" id="ARBA00022692"/>
    </source>
</evidence>
<dbReference type="PATRIC" id="fig|61647.15.peg.4644"/>
<evidence type="ECO:0000256" key="3">
    <source>
        <dbReference type="ARBA" id="ARBA00022481"/>
    </source>
</evidence>
<dbReference type="PRINTS" id="PR00260">
    <property type="entry name" value="CHEMTRNSDUCR"/>
</dbReference>
<evidence type="ECO:0000256" key="2">
    <source>
        <dbReference type="ARBA" id="ARBA00022475"/>
    </source>
</evidence>
<dbReference type="AlphaFoldDB" id="A0A0J5M5L2"/>
<dbReference type="InterPro" id="IPR051310">
    <property type="entry name" value="MCP_chemotaxis"/>
</dbReference>
<keyword evidence="6 12" id="KW-0812">Transmembrane</keyword>
<keyword evidence="5" id="KW-0997">Cell inner membrane</keyword>